<keyword evidence="2" id="KW-1185">Reference proteome</keyword>
<evidence type="ECO:0000313" key="1">
    <source>
        <dbReference type="EMBL" id="MBN3281791.1"/>
    </source>
</evidence>
<gene>
    <name evidence="1" type="ORF">GTO93_0020915</name>
</gene>
<sequence>NTSLQGKNSIVSQIHSIYTVKALVVKLCLFEKHVKDHNVVHFPSLKAVIDSFPNKSIPESMEKYVSIISALIAEFNKCFKDFSVTDKDTLRRHTKKKMGLFGSTYICEQTFSILNINKTRLRSSLTDAHQTSPRYSSPRFSCTTHFKTL</sequence>
<name>A0ABS2Y541_POLSP</name>
<comment type="caution">
    <text evidence="1">The sequence shown here is derived from an EMBL/GenBank/DDBJ whole genome shotgun (WGS) entry which is preliminary data.</text>
</comment>
<dbReference type="PANTHER" id="PTHR45913">
    <property type="entry name" value="EPM2A-INTERACTING PROTEIN 1"/>
    <property type="match status" value="1"/>
</dbReference>
<accession>A0ABS2Y541</accession>
<proteinExistence type="predicted"/>
<feature type="non-terminal residue" evidence="1">
    <location>
        <position position="1"/>
    </location>
</feature>
<feature type="non-terminal residue" evidence="1">
    <location>
        <position position="149"/>
    </location>
</feature>
<dbReference type="PANTHER" id="PTHR45913:SF9">
    <property type="entry name" value="GENERAL TRANSCRIPTION FACTOR II-I REPEAT DOMAIN-CONTAINING PROTEIN 2-LIKE-RELATED"/>
    <property type="match status" value="1"/>
</dbReference>
<protein>
    <submittedName>
        <fullName evidence="1">GTD2B protein</fullName>
    </submittedName>
</protein>
<evidence type="ECO:0000313" key="2">
    <source>
        <dbReference type="Proteomes" id="UP001166093"/>
    </source>
</evidence>
<dbReference type="Proteomes" id="UP001166093">
    <property type="component" value="Unassembled WGS sequence"/>
</dbReference>
<organism evidence="1 2">
    <name type="scientific">Polyodon spathula</name>
    <name type="common">North American paddlefish</name>
    <name type="synonym">Squalus spathula</name>
    <dbReference type="NCBI Taxonomy" id="7913"/>
    <lineage>
        <taxon>Eukaryota</taxon>
        <taxon>Metazoa</taxon>
        <taxon>Chordata</taxon>
        <taxon>Craniata</taxon>
        <taxon>Vertebrata</taxon>
        <taxon>Euteleostomi</taxon>
        <taxon>Actinopterygii</taxon>
        <taxon>Chondrostei</taxon>
        <taxon>Acipenseriformes</taxon>
        <taxon>Polyodontidae</taxon>
        <taxon>Polyodon</taxon>
    </lineage>
</organism>
<dbReference type="EMBL" id="JAAWVQ010111819">
    <property type="protein sequence ID" value="MBN3281791.1"/>
    <property type="molecule type" value="Genomic_DNA"/>
</dbReference>
<reference evidence="1" key="1">
    <citation type="journal article" date="2021" name="Cell">
        <title>Tracing the genetic footprints of vertebrate landing in non-teleost ray-finned fishes.</title>
        <authorList>
            <person name="Bi X."/>
            <person name="Wang K."/>
            <person name="Yang L."/>
            <person name="Pan H."/>
            <person name="Jiang H."/>
            <person name="Wei Q."/>
            <person name="Fang M."/>
            <person name="Yu H."/>
            <person name="Zhu C."/>
            <person name="Cai Y."/>
            <person name="He Y."/>
            <person name="Gan X."/>
            <person name="Zeng H."/>
            <person name="Yu D."/>
            <person name="Zhu Y."/>
            <person name="Jiang H."/>
            <person name="Qiu Q."/>
            <person name="Yang H."/>
            <person name="Zhang Y.E."/>
            <person name="Wang W."/>
            <person name="Zhu M."/>
            <person name="He S."/>
            <person name="Zhang G."/>
        </authorList>
    </citation>
    <scope>NUCLEOTIDE SEQUENCE</scope>
    <source>
        <strain evidence="1">Pddl_001</strain>
    </source>
</reference>